<dbReference type="InterPro" id="IPR027417">
    <property type="entry name" value="P-loop_NTPase"/>
</dbReference>
<dbReference type="InterPro" id="IPR039421">
    <property type="entry name" value="Type_1_exporter"/>
</dbReference>
<feature type="compositionally biased region" description="Polar residues" evidence="8">
    <location>
        <begin position="1"/>
        <end position="21"/>
    </location>
</feature>
<gene>
    <name evidence="12" type="ORF">B7463_g3069</name>
</gene>
<keyword evidence="6 9" id="KW-1133">Transmembrane helix</keyword>
<feature type="domain" description="ABC transporter" evidence="10">
    <location>
        <begin position="400"/>
        <end position="646"/>
    </location>
</feature>
<feature type="transmembrane region" description="Helical" evidence="9">
    <location>
        <begin position="301"/>
        <end position="323"/>
    </location>
</feature>
<feature type="transmembrane region" description="Helical" evidence="9">
    <location>
        <begin position="989"/>
        <end position="1010"/>
    </location>
</feature>
<feature type="transmembrane region" description="Helical" evidence="9">
    <location>
        <begin position="125"/>
        <end position="146"/>
    </location>
</feature>
<dbReference type="Gene3D" id="1.20.1560.10">
    <property type="entry name" value="ABC transporter type 1, transmembrane domain"/>
    <property type="match status" value="1"/>
</dbReference>
<dbReference type="PROSITE" id="PS50893">
    <property type="entry name" value="ABC_TRANSPORTER_2"/>
    <property type="match status" value="2"/>
</dbReference>
<dbReference type="PANTHER" id="PTHR43394">
    <property type="entry name" value="ATP-DEPENDENT PERMEASE MDL1, MITOCHONDRIAL"/>
    <property type="match status" value="1"/>
</dbReference>
<dbReference type="InterPro" id="IPR036640">
    <property type="entry name" value="ABC1_TM_sf"/>
</dbReference>
<evidence type="ECO:0000256" key="5">
    <source>
        <dbReference type="ARBA" id="ARBA00022840"/>
    </source>
</evidence>
<dbReference type="GO" id="GO:0005524">
    <property type="term" value="F:ATP binding"/>
    <property type="evidence" value="ECO:0007669"/>
    <property type="project" value="UniProtKB-KW"/>
</dbReference>
<keyword evidence="5" id="KW-0067">ATP-binding</keyword>
<feature type="transmembrane region" description="Helical" evidence="9">
    <location>
        <begin position="727"/>
        <end position="758"/>
    </location>
</feature>
<dbReference type="Gene3D" id="3.40.50.300">
    <property type="entry name" value="P-loop containing nucleotide triphosphate hydrolases"/>
    <property type="match status" value="2"/>
</dbReference>
<feature type="transmembrane region" description="Helical" evidence="9">
    <location>
        <begin position="335"/>
        <end position="356"/>
    </location>
</feature>
<dbReference type="InterPro" id="IPR003593">
    <property type="entry name" value="AAA+_ATPase"/>
</dbReference>
<feature type="transmembrane region" description="Helical" evidence="9">
    <location>
        <begin position="875"/>
        <end position="896"/>
    </location>
</feature>
<dbReference type="InterPro" id="IPR011527">
    <property type="entry name" value="ABC1_TM_dom"/>
</dbReference>
<dbReference type="SUPFAM" id="SSF90123">
    <property type="entry name" value="ABC transporter transmembrane region"/>
    <property type="match status" value="2"/>
</dbReference>
<feature type="domain" description="ABC transporter" evidence="10">
    <location>
        <begin position="1053"/>
        <end position="1290"/>
    </location>
</feature>
<evidence type="ECO:0000256" key="2">
    <source>
        <dbReference type="ARBA" id="ARBA00007577"/>
    </source>
</evidence>
<evidence type="ECO:0000256" key="3">
    <source>
        <dbReference type="ARBA" id="ARBA00022692"/>
    </source>
</evidence>
<dbReference type="CDD" id="cd18578">
    <property type="entry name" value="ABC_6TM_Pgp_ABCB1_D2_like"/>
    <property type="match status" value="1"/>
</dbReference>
<feature type="non-terminal residue" evidence="12">
    <location>
        <position position="1303"/>
    </location>
</feature>
<dbReference type="FunFam" id="3.40.50.300:FF:000251">
    <property type="entry name" value="ABC transporter B family member 19"/>
    <property type="match status" value="1"/>
</dbReference>
<keyword evidence="4" id="KW-0547">Nucleotide-binding</keyword>
<sequence>MATNTDLAPDDVQTSDPNRMSSEPVPDNAALQHLQPHEKEILEQQLSIEDVSVGFFGLYRYASVLDLLVLAISTIAAIAGGAAIPLMTVIFGRLAGTFQEFAVREVSPRAREDLRHNVRTLTIDLLYLAIATFIVIYVCTVGFIYVGENISRAIRQQYLRAILRQNIAFFDKLGTGEITTRITADMNLVQDAISQKMALTITALSTFITAFIVVMVYYWKLGLISINSVIVMVAVMGIASRFAIKYRKQALEIYGLGATTAEEVISSIRNTIAFGTQQKHVKQYDGYLDAAEKWGKKAETVMGFSIGGMMGVIMWNYGLNFWVGSKFLVDGEITLAKIVTIIYSTVLGAFYLGFIAPNMQAFAAGLAAASKIFATIDRKSPLDYSLEEGTKLGPLTKGSLEFQNVKLIYPSRPDVVVLEDFSLHVPEGKTTALVGPSGSGKSSIISLIERFYSPVGGKILLDGYDISSLNLRWLRKQISLVSQEPVLFGTTTVLGNIKHGLIGTMYEGFTEEEQLGLVIKAAKMACAHDFIMSLPDGYNTSVGERGHLLSGGQRQRISIARAVVGDPKILLLDEATSALDTKSEAIVQQALEAAAKGRTTIVIAHRLSTIKSADNIVVMGNGRILEQGTHNELLERRGSYQALVEAQKFLEDREDRVSIFGQDASTLVSVESIDKPASPINMKPDPLQLVATKTPNIISSSEKVEQKDKYSLWSSIKLVASFNKPDAWWMALGLICSVLAGGGTPTAVVFFANCIEALSKPPFQYNSLRSDVNFWCRMYLWLGIVQFILHCIHGYAFGKCSERLVHRSRYRIFQTILRQDVAFFEENSTGALTSFLSTQPTSLAGISGVTLGTLLTLTTTLVASIVVSISVGWKLGLVCTSTVPILLGCGFLRFAVLVKMEAATMSAYKSSADYACESTSAIRTVASLGREDEVWKEYHKQLAAQAAKTLKSSLWASSLYAASQSLPFLCTALGFWYGGNLVSSNEYTLFQFFLCFTEITFGAQTAGTIFSRAPDMGKARDAANNLQVLFDKEPAVDTWSNTGTPIQNVKGEIEFQDVRFKYASRTDYALKGLTFSVMPGQFVALVGASGCGKSTTISLLERFYEPTSGVVKLDGEDISKLNINQYRSFLSLVSQEPTLYHGTIRDNILLGGNNDDFPEEEIVKVCKDSNIYDFILSLPDGFNTIVGSKGSLLSGGQKQRIAIARALLRNPKILLLDEATSALDSESERVVQDALDAAARGRTTIAVAHRLSTIQKADIIYMLGQGHIVEYGTHSELMRSKGKYYELVNLQGLGKTPLEPVQE</sequence>
<keyword evidence="3 9" id="KW-0812">Transmembrane</keyword>
<evidence type="ECO:0000313" key="13">
    <source>
        <dbReference type="Proteomes" id="UP000258309"/>
    </source>
</evidence>
<dbReference type="InterPro" id="IPR017871">
    <property type="entry name" value="ABC_transporter-like_CS"/>
</dbReference>
<comment type="similarity">
    <text evidence="2">Belongs to the ABC transporter superfamily. ABCB family. Multidrug resistance exporter (TC 3.A.1.201) subfamily.</text>
</comment>
<organism evidence="12 13">
    <name type="scientific">Scytalidium lignicola</name>
    <name type="common">Hyphomycete</name>
    <dbReference type="NCBI Taxonomy" id="5539"/>
    <lineage>
        <taxon>Eukaryota</taxon>
        <taxon>Fungi</taxon>
        <taxon>Dikarya</taxon>
        <taxon>Ascomycota</taxon>
        <taxon>Pezizomycotina</taxon>
        <taxon>Leotiomycetes</taxon>
        <taxon>Leotiomycetes incertae sedis</taxon>
        <taxon>Scytalidium</taxon>
    </lineage>
</organism>
<feature type="transmembrane region" description="Helical" evidence="9">
    <location>
        <begin position="958"/>
        <end position="977"/>
    </location>
</feature>
<feature type="domain" description="ABC transmembrane type-1" evidence="11">
    <location>
        <begin position="71"/>
        <end position="364"/>
    </location>
</feature>
<evidence type="ECO:0000256" key="6">
    <source>
        <dbReference type="ARBA" id="ARBA00022989"/>
    </source>
</evidence>
<feature type="domain" description="ABC transmembrane type-1" evidence="11">
    <location>
        <begin position="731"/>
        <end position="1018"/>
    </location>
</feature>
<reference evidence="12 13" key="1">
    <citation type="submission" date="2018-05" db="EMBL/GenBank/DDBJ databases">
        <title>Draft genome sequence of Scytalidium lignicola DSM 105466, a ubiquitous saprotrophic fungus.</title>
        <authorList>
            <person name="Buettner E."/>
            <person name="Gebauer A.M."/>
            <person name="Hofrichter M."/>
            <person name="Liers C."/>
            <person name="Kellner H."/>
        </authorList>
    </citation>
    <scope>NUCLEOTIDE SEQUENCE [LARGE SCALE GENOMIC DNA]</scope>
    <source>
        <strain evidence="12 13">DSM 105466</strain>
    </source>
</reference>
<dbReference type="FunFam" id="3.40.50.300:FF:000913">
    <property type="entry name" value="ABC multidrug transporter SitT"/>
    <property type="match status" value="1"/>
</dbReference>
<dbReference type="CDD" id="cd03249">
    <property type="entry name" value="ABC_MTABC3_MDL1_MDL2"/>
    <property type="match status" value="2"/>
</dbReference>
<feature type="transmembrane region" description="Helical" evidence="9">
    <location>
        <begin position="197"/>
        <end position="218"/>
    </location>
</feature>
<feature type="transmembrane region" description="Helical" evidence="9">
    <location>
        <begin position="224"/>
        <end position="244"/>
    </location>
</feature>
<dbReference type="OrthoDB" id="6500128at2759"/>
<evidence type="ECO:0000256" key="1">
    <source>
        <dbReference type="ARBA" id="ARBA00004141"/>
    </source>
</evidence>
<evidence type="ECO:0000256" key="7">
    <source>
        <dbReference type="ARBA" id="ARBA00023136"/>
    </source>
</evidence>
<evidence type="ECO:0000256" key="9">
    <source>
        <dbReference type="SAM" id="Phobius"/>
    </source>
</evidence>
<dbReference type="GO" id="GO:0090374">
    <property type="term" value="P:oligopeptide export from mitochondrion"/>
    <property type="evidence" value="ECO:0007669"/>
    <property type="project" value="TreeGrafter"/>
</dbReference>
<dbReference type="Pfam" id="PF00005">
    <property type="entry name" value="ABC_tran"/>
    <property type="match status" value="2"/>
</dbReference>
<keyword evidence="7 9" id="KW-0472">Membrane</keyword>
<dbReference type="GO" id="GO:0005743">
    <property type="term" value="C:mitochondrial inner membrane"/>
    <property type="evidence" value="ECO:0007669"/>
    <property type="project" value="TreeGrafter"/>
</dbReference>
<dbReference type="PROSITE" id="PS00211">
    <property type="entry name" value="ABC_TRANSPORTER_1"/>
    <property type="match status" value="2"/>
</dbReference>
<comment type="subcellular location">
    <subcellularLocation>
        <location evidence="1">Membrane</location>
        <topology evidence="1">Multi-pass membrane protein</topology>
    </subcellularLocation>
</comment>
<evidence type="ECO:0000256" key="4">
    <source>
        <dbReference type="ARBA" id="ARBA00022741"/>
    </source>
</evidence>
<feature type="transmembrane region" description="Helical" evidence="9">
    <location>
        <begin position="843"/>
        <end position="869"/>
    </location>
</feature>
<proteinExistence type="inferred from homology"/>
<name>A0A3E2HJR2_SCYLI</name>
<dbReference type="Proteomes" id="UP000258309">
    <property type="component" value="Unassembled WGS sequence"/>
</dbReference>
<accession>A0A3E2HJR2</accession>
<dbReference type="PANTHER" id="PTHR43394:SF27">
    <property type="entry name" value="ATP-DEPENDENT TRANSLOCASE ABCB1-LIKE"/>
    <property type="match status" value="1"/>
</dbReference>
<dbReference type="SMART" id="SM00382">
    <property type="entry name" value="AAA"/>
    <property type="match status" value="2"/>
</dbReference>
<evidence type="ECO:0000259" key="11">
    <source>
        <dbReference type="PROSITE" id="PS50929"/>
    </source>
</evidence>
<protein>
    <submittedName>
        <fullName evidence="12">Uncharacterized protein</fullName>
    </submittedName>
</protein>
<comment type="caution">
    <text evidence="12">The sequence shown here is derived from an EMBL/GenBank/DDBJ whole genome shotgun (WGS) entry which is preliminary data.</text>
</comment>
<dbReference type="EMBL" id="NCSJ02000038">
    <property type="protein sequence ID" value="RFU33291.1"/>
    <property type="molecule type" value="Genomic_DNA"/>
</dbReference>
<dbReference type="FunFam" id="1.20.1560.10:FF:000102">
    <property type="entry name" value="ABC multidrug transporter Mdr1"/>
    <property type="match status" value="1"/>
</dbReference>
<dbReference type="Pfam" id="PF00664">
    <property type="entry name" value="ABC_membrane"/>
    <property type="match status" value="2"/>
</dbReference>
<dbReference type="SUPFAM" id="SSF52540">
    <property type="entry name" value="P-loop containing nucleoside triphosphate hydrolases"/>
    <property type="match status" value="2"/>
</dbReference>
<feature type="transmembrane region" description="Helical" evidence="9">
    <location>
        <begin position="778"/>
        <end position="798"/>
    </location>
</feature>
<feature type="transmembrane region" description="Helical" evidence="9">
    <location>
        <begin position="67"/>
        <end position="91"/>
    </location>
</feature>
<evidence type="ECO:0000259" key="10">
    <source>
        <dbReference type="PROSITE" id="PS50893"/>
    </source>
</evidence>
<dbReference type="PROSITE" id="PS50929">
    <property type="entry name" value="ABC_TM1F"/>
    <property type="match status" value="2"/>
</dbReference>
<keyword evidence="13" id="KW-1185">Reference proteome</keyword>
<dbReference type="GO" id="GO:0015421">
    <property type="term" value="F:ABC-type oligopeptide transporter activity"/>
    <property type="evidence" value="ECO:0007669"/>
    <property type="project" value="TreeGrafter"/>
</dbReference>
<dbReference type="STRING" id="5539.A0A3E2HJR2"/>
<dbReference type="InterPro" id="IPR003439">
    <property type="entry name" value="ABC_transporter-like_ATP-bd"/>
</dbReference>
<dbReference type="GO" id="GO:0016887">
    <property type="term" value="F:ATP hydrolysis activity"/>
    <property type="evidence" value="ECO:0007669"/>
    <property type="project" value="InterPro"/>
</dbReference>
<dbReference type="CDD" id="cd18577">
    <property type="entry name" value="ABC_6TM_Pgp_ABCB1_D1_like"/>
    <property type="match status" value="1"/>
</dbReference>
<feature type="non-terminal residue" evidence="12">
    <location>
        <position position="1"/>
    </location>
</feature>
<evidence type="ECO:0000313" key="12">
    <source>
        <dbReference type="EMBL" id="RFU33291.1"/>
    </source>
</evidence>
<evidence type="ECO:0000256" key="8">
    <source>
        <dbReference type="SAM" id="MobiDB-lite"/>
    </source>
</evidence>
<feature type="region of interest" description="Disordered" evidence="8">
    <location>
        <begin position="1"/>
        <end position="26"/>
    </location>
</feature>